<name>A0ABP9XG33_9DEIO</name>
<dbReference type="EMBL" id="BAABRV010000006">
    <property type="protein sequence ID" value="GAA5534327.1"/>
    <property type="molecule type" value="Genomic_DNA"/>
</dbReference>
<evidence type="ECO:0000313" key="2">
    <source>
        <dbReference type="EMBL" id="GAA5534327.1"/>
    </source>
</evidence>
<dbReference type="InterPro" id="IPR035897">
    <property type="entry name" value="Toll_tir_struct_dom_sf"/>
</dbReference>
<dbReference type="Proteomes" id="UP001404956">
    <property type="component" value="Unassembled WGS sequence"/>
</dbReference>
<protein>
    <recommendedName>
        <fullName evidence="1">SEFIR domain-containing protein</fullName>
    </recommendedName>
</protein>
<dbReference type="PROSITE" id="PS51534">
    <property type="entry name" value="SEFIR"/>
    <property type="match status" value="1"/>
</dbReference>
<comment type="caution">
    <text evidence="2">The sequence shown here is derived from an EMBL/GenBank/DDBJ whole genome shotgun (WGS) entry which is preliminary data.</text>
</comment>
<dbReference type="Pfam" id="PF08357">
    <property type="entry name" value="SEFIR"/>
    <property type="match status" value="1"/>
</dbReference>
<dbReference type="InterPro" id="IPR013568">
    <property type="entry name" value="SEFIR_dom"/>
</dbReference>
<dbReference type="Gene3D" id="3.40.50.10140">
    <property type="entry name" value="Toll/interleukin-1 receptor homology (TIR) domain"/>
    <property type="match status" value="1"/>
</dbReference>
<accession>A0ABP9XG33</accession>
<evidence type="ECO:0000259" key="1">
    <source>
        <dbReference type="PROSITE" id="PS51534"/>
    </source>
</evidence>
<keyword evidence="3" id="KW-1185">Reference proteome</keyword>
<sequence>MTTVDGQDTAPVKAFVSYAWTSEDHVARVRKLVDYLRASGIDAILDQYALQPGMDADRFMEQVAQEHVQKVIAICDANYVHKANNRTGGVGKEGTIMSQHVYDQLMTQGSPEEQRRRFVAVIFGLTDGKPQMPAMFGSSLYIDMSTEEKYDANLDRLLRFLLDKPELVAPPVGRVPAHLQGTLAAAPPTWASAQAFRRAVEEGRRVEPALRAYLGDLQAALGVLPPAVTDNHYDYPKALEAAQAFLPVRNEFVEVMDFAARYGALNADLLGDFFEDAVNATEASSFPRATLTVTELVRAELLLYLAAICVRERQEGVLTALTDRTYFIRRRGVPQPDAFGAVYHVSNEFRQEFKALRDRPYKSPEAEWLRERATLATVDFDRLQEADLLLTIKSRTQRLEGVQQKPTRIVSVWYHPTALYWGRRDQFDLFARFASRRVLERWLPYFGVTNAADLQALIRAALGEAYHQMTDGWGSLDHALSLEGFGALN</sequence>
<feature type="domain" description="SEFIR" evidence="1">
    <location>
        <begin position="11"/>
        <end position="153"/>
    </location>
</feature>
<evidence type="ECO:0000313" key="3">
    <source>
        <dbReference type="Proteomes" id="UP001404956"/>
    </source>
</evidence>
<reference evidence="2 3" key="1">
    <citation type="submission" date="2024-02" db="EMBL/GenBank/DDBJ databases">
        <title>Deinococcus aluminii NBRC 112889.</title>
        <authorList>
            <person name="Ichikawa N."/>
            <person name="Katano-Makiyama Y."/>
            <person name="Hidaka K."/>
        </authorList>
    </citation>
    <scope>NUCLEOTIDE SEQUENCE [LARGE SCALE GENOMIC DNA]</scope>
    <source>
        <strain evidence="2 3">NBRC 112889</strain>
    </source>
</reference>
<gene>
    <name evidence="2" type="ORF">Dalu01_02735</name>
</gene>
<organism evidence="2 3">
    <name type="scientific">Deinococcus aluminii</name>
    <dbReference type="NCBI Taxonomy" id="1656885"/>
    <lineage>
        <taxon>Bacteria</taxon>
        <taxon>Thermotogati</taxon>
        <taxon>Deinococcota</taxon>
        <taxon>Deinococci</taxon>
        <taxon>Deinococcales</taxon>
        <taxon>Deinococcaceae</taxon>
        <taxon>Deinococcus</taxon>
    </lineage>
</organism>
<proteinExistence type="predicted"/>
<dbReference type="RefSeq" id="WP_345455615.1">
    <property type="nucleotide sequence ID" value="NZ_BAABRV010000006.1"/>
</dbReference>